<reference evidence="6" key="1">
    <citation type="journal article" date="2015" name="PLoS Genet.">
        <title>Genome Sequence and Transcriptome Analyses of Chrysochromulina tobin: Metabolic Tools for Enhanced Algal Fitness in the Prominent Order Prymnesiales (Haptophyceae).</title>
        <authorList>
            <person name="Hovde B.T."/>
            <person name="Deodato C.R."/>
            <person name="Hunsperger H.M."/>
            <person name="Ryken S.A."/>
            <person name="Yost W."/>
            <person name="Jha R.K."/>
            <person name="Patterson J."/>
            <person name="Monnat R.J. Jr."/>
            <person name="Barlow S.B."/>
            <person name="Starkenburg S.R."/>
            <person name="Cattolico R.A."/>
        </authorList>
    </citation>
    <scope>NUCLEOTIDE SEQUENCE</scope>
    <source>
        <strain evidence="6">CCMP291</strain>
    </source>
</reference>
<protein>
    <submittedName>
        <fullName evidence="5">Aldehyde dehydrogenase</fullName>
    </submittedName>
</protein>
<dbReference type="EMBL" id="JWZX01002259">
    <property type="protein sequence ID" value="KOO30242.1"/>
    <property type="molecule type" value="Genomic_DNA"/>
</dbReference>
<evidence type="ECO:0000256" key="1">
    <source>
        <dbReference type="ARBA" id="ARBA00009986"/>
    </source>
</evidence>
<dbReference type="InterPro" id="IPR016163">
    <property type="entry name" value="Ald_DH_C"/>
</dbReference>
<evidence type="ECO:0000313" key="5">
    <source>
        <dbReference type="EMBL" id="KOO30242.1"/>
    </source>
</evidence>
<name>A0A0M0JV72_9EUKA</name>
<dbReference type="PANTHER" id="PTHR42804:SF1">
    <property type="entry name" value="ALDEHYDE DEHYDROGENASE-RELATED"/>
    <property type="match status" value="1"/>
</dbReference>
<keyword evidence="2" id="KW-0560">Oxidoreductase</keyword>
<dbReference type="SUPFAM" id="SSF53720">
    <property type="entry name" value="ALDH-like"/>
    <property type="match status" value="1"/>
</dbReference>
<sequence>GRAPERGRRRAHCEAHRPQGLRHGQARARRVQGRIRLKREGNTHFFTHSVCELEFLDLIMLKAIHRRLHTSKFYIDGSWVAPRDGGWDGVVHRPSSTSMDITNPATGAAIGTLALGTFQDVDAAVAAARLASDSWRATTKATRLELMKRLASLYESRAAEMADAISSEMGAPRSLARTAQAAAGLSHLKTFISVLDAFEFEDFSTLGAKEALLWEPLGVCACITPWNWPMNQVMLKVVPALAAGNTVVLKPSEIAPLSSLLFAELIDAAGFPKGSFNLVNGAGATVGAALAAHRDVNMVSFTGSTRAGVAVSKAAAASVKRVTLELGGKGPNLLFADLGDGLGKAVQHGVSHLMRNSGQSCNAPSRMLIEASVYDEAVALATKACAAVQVGPPHQDGAHLGPVASAAQFDKVQSLIASGISEGARLLVGGLGRPLSMQDSPGFYCRPTLFADVRPHMTISREEIFGPVLAMTKFDTEEEAIALANDTPYGLTSYLQTGSADRIRRVVPQLKAGMVEVNGERRSARSPFGGVKASGNGREGGEFGLREFLEVKAVSGWPR</sequence>
<comment type="caution">
    <text evidence="5">The sequence shown here is derived from an EMBL/GenBank/DDBJ whole genome shotgun (WGS) entry which is preliminary data.</text>
</comment>
<dbReference type="Proteomes" id="UP000037460">
    <property type="component" value="Unassembled WGS sequence"/>
</dbReference>
<dbReference type="GO" id="GO:0016620">
    <property type="term" value="F:oxidoreductase activity, acting on the aldehyde or oxo group of donors, NAD or NADP as acceptor"/>
    <property type="evidence" value="ECO:0007669"/>
    <property type="project" value="InterPro"/>
</dbReference>
<gene>
    <name evidence="5" type="ORF">Ctob_007859</name>
</gene>
<dbReference type="InterPro" id="IPR016161">
    <property type="entry name" value="Ald_DH/histidinol_DH"/>
</dbReference>
<feature type="compositionally biased region" description="Basic and acidic residues" evidence="3">
    <location>
        <begin position="1"/>
        <end position="17"/>
    </location>
</feature>
<proteinExistence type="inferred from homology"/>
<dbReference type="OrthoDB" id="310895at2759"/>
<evidence type="ECO:0000256" key="3">
    <source>
        <dbReference type="SAM" id="MobiDB-lite"/>
    </source>
</evidence>
<dbReference type="InterPro" id="IPR016162">
    <property type="entry name" value="Ald_DH_N"/>
</dbReference>
<dbReference type="FunFam" id="3.40.605.10:FF:000007">
    <property type="entry name" value="NAD/NADP-dependent betaine aldehyde dehydrogenase"/>
    <property type="match status" value="1"/>
</dbReference>
<feature type="non-terminal residue" evidence="5">
    <location>
        <position position="1"/>
    </location>
</feature>
<dbReference type="CDD" id="cd07138">
    <property type="entry name" value="ALDH_CddD_SSP0762"/>
    <property type="match status" value="1"/>
</dbReference>
<dbReference type="Gene3D" id="3.40.309.10">
    <property type="entry name" value="Aldehyde Dehydrogenase, Chain A, domain 2"/>
    <property type="match status" value="1"/>
</dbReference>
<feature type="region of interest" description="Disordered" evidence="3">
    <location>
        <begin position="1"/>
        <end position="23"/>
    </location>
</feature>
<accession>A0A0M0JV72</accession>
<keyword evidence="6" id="KW-1185">Reference proteome</keyword>
<evidence type="ECO:0000256" key="2">
    <source>
        <dbReference type="ARBA" id="ARBA00023002"/>
    </source>
</evidence>
<dbReference type="InterPro" id="IPR015590">
    <property type="entry name" value="Aldehyde_DH_dom"/>
</dbReference>
<dbReference type="PANTHER" id="PTHR42804">
    <property type="entry name" value="ALDEHYDE DEHYDROGENASE"/>
    <property type="match status" value="1"/>
</dbReference>
<evidence type="ECO:0000313" key="6">
    <source>
        <dbReference type="Proteomes" id="UP000037460"/>
    </source>
</evidence>
<comment type="similarity">
    <text evidence="1">Belongs to the aldehyde dehydrogenase family.</text>
</comment>
<feature type="domain" description="Aldehyde dehydrogenase" evidence="4">
    <location>
        <begin position="95"/>
        <end position="554"/>
    </location>
</feature>
<organism evidence="5 6">
    <name type="scientific">Chrysochromulina tobinii</name>
    <dbReference type="NCBI Taxonomy" id="1460289"/>
    <lineage>
        <taxon>Eukaryota</taxon>
        <taxon>Haptista</taxon>
        <taxon>Haptophyta</taxon>
        <taxon>Prymnesiophyceae</taxon>
        <taxon>Prymnesiales</taxon>
        <taxon>Chrysochromulinaceae</taxon>
        <taxon>Chrysochromulina</taxon>
    </lineage>
</organism>
<dbReference type="Gene3D" id="3.40.605.10">
    <property type="entry name" value="Aldehyde Dehydrogenase, Chain A, domain 1"/>
    <property type="match status" value="1"/>
</dbReference>
<dbReference type="AlphaFoldDB" id="A0A0M0JV72"/>
<evidence type="ECO:0000259" key="4">
    <source>
        <dbReference type="Pfam" id="PF00171"/>
    </source>
</evidence>
<dbReference type="Pfam" id="PF00171">
    <property type="entry name" value="Aldedh"/>
    <property type="match status" value="1"/>
</dbReference>